<gene>
    <name evidence="1" type="ORF">FDG2_0608</name>
</gene>
<dbReference type="EMBL" id="FLUV01000236">
    <property type="protein sequence ID" value="SBW18288.1"/>
    <property type="molecule type" value="Genomic_DNA"/>
</dbReference>
<evidence type="ECO:0000313" key="1">
    <source>
        <dbReference type="EMBL" id="SBW18288.1"/>
    </source>
</evidence>
<name>A0A1C3NTX4_9ACTN</name>
<reference evidence="2" key="1">
    <citation type="submission" date="2016-02" db="EMBL/GenBank/DDBJ databases">
        <authorList>
            <person name="Wibberg D."/>
        </authorList>
    </citation>
    <scope>NUCLEOTIDE SEQUENCE [LARGE SCALE GENOMIC DNA]</scope>
</reference>
<dbReference type="AlphaFoldDB" id="A0A1C3NTX4"/>
<keyword evidence="2" id="KW-1185">Reference proteome</keyword>
<accession>A0A1C3NTX4</accession>
<sequence length="160" mass="18570">MVSGHLRFSEMIQAELEAKGFERHRLFNSRVLVEIRCPKKGHVLGAIYPTRMGPLLSGVVAKPPRPISRAERERIQREFPFEIDFRRDRDAYEIDYSNPDVDLVAKPPTALLEWPHDSRVAWFWDLWCRCGRIPIFLDELREALEQQGATGDLIVFVPPC</sequence>
<proteinExistence type="predicted"/>
<organism evidence="1 2">
    <name type="scientific">Candidatus Protofrankia californiensis</name>
    <dbReference type="NCBI Taxonomy" id="1839754"/>
    <lineage>
        <taxon>Bacteria</taxon>
        <taxon>Bacillati</taxon>
        <taxon>Actinomycetota</taxon>
        <taxon>Actinomycetes</taxon>
        <taxon>Frankiales</taxon>
        <taxon>Frankiaceae</taxon>
        <taxon>Protofrankia</taxon>
    </lineage>
</organism>
<dbReference type="Proteomes" id="UP000199013">
    <property type="component" value="Unassembled WGS sequence"/>
</dbReference>
<protein>
    <submittedName>
        <fullName evidence="1">Uncharacterized protein</fullName>
    </submittedName>
</protein>
<evidence type="ECO:0000313" key="2">
    <source>
        <dbReference type="Proteomes" id="UP000199013"/>
    </source>
</evidence>